<dbReference type="Proteomes" id="UP000094757">
    <property type="component" value="Chromosome"/>
</dbReference>
<feature type="transmembrane region" description="Helical" evidence="1">
    <location>
        <begin position="183"/>
        <end position="203"/>
    </location>
</feature>
<dbReference type="STRING" id="39950.BCB69_04380"/>
<dbReference type="Pfam" id="PF12822">
    <property type="entry name" value="ECF_trnsprt"/>
    <property type="match status" value="1"/>
</dbReference>
<evidence type="ECO:0000256" key="1">
    <source>
        <dbReference type="SAM" id="Phobius"/>
    </source>
</evidence>
<dbReference type="EMBL" id="CP017037">
    <property type="protein sequence ID" value="AOH39261.1"/>
    <property type="molecule type" value="Genomic_DNA"/>
</dbReference>
<sequence>MEKNVVLKPQGLMDARQLVIAGLLVGITVFLGLSGYGFIPLFTINATILHVPTIIGAIVAGPKVGCMIGFFFGLFSFIQSFRSPAIMLQFAQQYNVLYGFLICIVPRVTIGFIAWWIYKHIPGRILIRATVTSVLTTLLHTGLFLSFFYMLVGAPFATHQGMSLDAFRMMLEGVAVTNGLPEAALAGVIVAPIVIALTHAHIIQ</sequence>
<feature type="transmembrane region" description="Helical" evidence="1">
    <location>
        <begin position="20"/>
        <end position="42"/>
    </location>
</feature>
<dbReference type="GO" id="GO:0022857">
    <property type="term" value="F:transmembrane transporter activity"/>
    <property type="evidence" value="ECO:0007669"/>
    <property type="project" value="InterPro"/>
</dbReference>
<dbReference type="RefSeq" id="WP_069177123.1">
    <property type="nucleotide sequence ID" value="NZ_CP017037.1"/>
</dbReference>
<dbReference type="InterPro" id="IPR024529">
    <property type="entry name" value="ECF_trnsprt_substrate-spec"/>
</dbReference>
<evidence type="ECO:0000313" key="2">
    <source>
        <dbReference type="EMBL" id="AOH39261.1"/>
    </source>
</evidence>
<reference evidence="3" key="1">
    <citation type="submission" date="2016-08" db="EMBL/GenBank/DDBJ databases">
        <authorList>
            <person name="Holder M.E."/>
            <person name="Ajami N.J."/>
            <person name="Petrosino J.F."/>
        </authorList>
    </citation>
    <scope>NUCLEOTIDE SEQUENCE [LARGE SCALE GENOMIC DNA]</scope>
    <source>
        <strain evidence="3">F0677</strain>
    </source>
</reference>
<gene>
    <name evidence="2" type="ORF">BCB69_04380</name>
</gene>
<feature type="transmembrane region" description="Helical" evidence="1">
    <location>
        <begin position="98"/>
        <end position="118"/>
    </location>
</feature>
<evidence type="ECO:0000313" key="3">
    <source>
        <dbReference type="Proteomes" id="UP000094757"/>
    </source>
</evidence>
<accession>A0A1B3WE89</accession>
<dbReference type="KEGG" id="dpn:BCB69_04380"/>
<keyword evidence="1" id="KW-0812">Transmembrane</keyword>
<proteinExistence type="predicted"/>
<name>A0A1B3WE89_9FIRM</name>
<feature type="transmembrane region" description="Helical" evidence="1">
    <location>
        <begin position="54"/>
        <end position="78"/>
    </location>
</feature>
<dbReference type="Gene3D" id="1.10.1760.20">
    <property type="match status" value="1"/>
</dbReference>
<organism evidence="2 3">
    <name type="scientific">Dialister pneumosintes</name>
    <dbReference type="NCBI Taxonomy" id="39950"/>
    <lineage>
        <taxon>Bacteria</taxon>
        <taxon>Bacillati</taxon>
        <taxon>Bacillota</taxon>
        <taxon>Negativicutes</taxon>
        <taxon>Veillonellales</taxon>
        <taxon>Veillonellaceae</taxon>
        <taxon>Dialister</taxon>
    </lineage>
</organism>
<keyword evidence="1" id="KW-1133">Transmembrane helix</keyword>
<keyword evidence="1" id="KW-0472">Membrane</keyword>
<feature type="transmembrane region" description="Helical" evidence="1">
    <location>
        <begin position="125"/>
        <end position="152"/>
    </location>
</feature>
<dbReference type="AlphaFoldDB" id="A0A1B3WE89"/>
<protein>
    <submittedName>
        <fullName evidence="2">ECF transporter S component</fullName>
    </submittedName>
</protein>